<feature type="region of interest" description="Disordered" evidence="7">
    <location>
        <begin position="594"/>
        <end position="666"/>
    </location>
</feature>
<comment type="subcellular location">
    <subcellularLocation>
        <location evidence="1">Cell membrane</location>
        <topology evidence="1">Multi-pass membrane protein</topology>
    </subcellularLocation>
</comment>
<keyword evidence="5 8" id="KW-1133">Transmembrane helix</keyword>
<dbReference type="Gene3D" id="3.40.50.300">
    <property type="entry name" value="P-loop containing nucleotide triphosphate hydrolases"/>
    <property type="match status" value="2"/>
</dbReference>
<dbReference type="RefSeq" id="WP_209452755.1">
    <property type="nucleotide sequence ID" value="NZ_JAGGLT010000002.1"/>
</dbReference>
<gene>
    <name evidence="9" type="ORF">J2Z80_000280</name>
</gene>
<feature type="transmembrane region" description="Helical" evidence="8">
    <location>
        <begin position="73"/>
        <end position="92"/>
    </location>
</feature>
<keyword evidence="6 8" id="KW-0472">Membrane</keyword>
<proteinExistence type="inferred from homology"/>
<dbReference type="Pfam" id="PF02534">
    <property type="entry name" value="T4SS-DNA_transf"/>
    <property type="match status" value="1"/>
</dbReference>
<feature type="compositionally biased region" description="Basic and acidic residues" evidence="7">
    <location>
        <begin position="594"/>
        <end position="615"/>
    </location>
</feature>
<organism evidence="9 10">
    <name type="scientific">Thermoanaerobacterium butyriciformans</name>
    <dbReference type="NCBI Taxonomy" id="1702242"/>
    <lineage>
        <taxon>Bacteria</taxon>
        <taxon>Bacillati</taxon>
        <taxon>Bacillota</taxon>
        <taxon>Clostridia</taxon>
        <taxon>Thermoanaerobacterales</taxon>
        <taxon>Thermoanaerobacteraceae</taxon>
        <taxon>Thermoanaerobacterium</taxon>
    </lineage>
</organism>
<evidence type="ECO:0000256" key="2">
    <source>
        <dbReference type="ARBA" id="ARBA00008806"/>
    </source>
</evidence>
<evidence type="ECO:0000313" key="9">
    <source>
        <dbReference type="EMBL" id="MBP2070782.1"/>
    </source>
</evidence>
<evidence type="ECO:0000256" key="1">
    <source>
        <dbReference type="ARBA" id="ARBA00004651"/>
    </source>
</evidence>
<dbReference type="PANTHER" id="PTHR37937:SF1">
    <property type="entry name" value="CONJUGATIVE TRANSFER: DNA TRANSPORT"/>
    <property type="match status" value="1"/>
</dbReference>
<dbReference type="SUPFAM" id="SSF52540">
    <property type="entry name" value="P-loop containing nucleoside triphosphate hydrolases"/>
    <property type="match status" value="1"/>
</dbReference>
<dbReference type="EMBL" id="JAGGLT010000002">
    <property type="protein sequence ID" value="MBP2070782.1"/>
    <property type="molecule type" value="Genomic_DNA"/>
</dbReference>
<evidence type="ECO:0000256" key="8">
    <source>
        <dbReference type="SAM" id="Phobius"/>
    </source>
</evidence>
<evidence type="ECO:0000256" key="5">
    <source>
        <dbReference type="ARBA" id="ARBA00022989"/>
    </source>
</evidence>
<evidence type="ECO:0000256" key="3">
    <source>
        <dbReference type="ARBA" id="ARBA00022475"/>
    </source>
</evidence>
<feature type="transmembrane region" description="Helical" evidence="8">
    <location>
        <begin position="7"/>
        <end position="26"/>
    </location>
</feature>
<dbReference type="PANTHER" id="PTHR37937">
    <property type="entry name" value="CONJUGATIVE TRANSFER: DNA TRANSPORT"/>
    <property type="match status" value="1"/>
</dbReference>
<dbReference type="CDD" id="cd01127">
    <property type="entry name" value="TrwB_TraG_TraD_VirD4"/>
    <property type="match status" value="1"/>
</dbReference>
<reference evidence="9" key="1">
    <citation type="submission" date="2021-03" db="EMBL/GenBank/DDBJ databases">
        <title>Genomic Encyclopedia of Type Strains, Phase IV (KMG-IV): sequencing the most valuable type-strain genomes for metagenomic binning, comparative biology and taxonomic classification.</title>
        <authorList>
            <person name="Goeker M."/>
        </authorList>
    </citation>
    <scope>NUCLEOTIDE SEQUENCE</scope>
    <source>
        <strain evidence="9">DSM 101588</strain>
    </source>
</reference>
<dbReference type="Proteomes" id="UP001166402">
    <property type="component" value="Unassembled WGS sequence"/>
</dbReference>
<evidence type="ECO:0000256" key="7">
    <source>
        <dbReference type="SAM" id="MobiDB-lite"/>
    </source>
</evidence>
<evidence type="ECO:0000313" key="10">
    <source>
        <dbReference type="Proteomes" id="UP001166402"/>
    </source>
</evidence>
<feature type="compositionally biased region" description="Basic residues" evidence="7">
    <location>
        <begin position="657"/>
        <end position="666"/>
    </location>
</feature>
<accession>A0ABS4NAU2</accession>
<comment type="similarity">
    <text evidence="2">Belongs to the VirD4/TraG family.</text>
</comment>
<name>A0ABS4NAU2_9THEO</name>
<keyword evidence="3" id="KW-1003">Cell membrane</keyword>
<feature type="compositionally biased region" description="Basic and acidic residues" evidence="7">
    <location>
        <begin position="628"/>
        <end position="656"/>
    </location>
</feature>
<dbReference type="InterPro" id="IPR027417">
    <property type="entry name" value="P-loop_NTPase"/>
</dbReference>
<sequence length="666" mass="75176">MDLKNKVTLGLIGTVMYLLVSVWLLMPLVKFYQLAISLNQNVNSKADFSPIKQMYLNPLLDFKSLQDPTMFKGYLVALMLLTLAIVFLIVAAKNSAINDEGVKYLKDNGTHGTANWMTEGEAKKVLGIGTNEGLILGKINGRTVTLPKKTYFNRNVAVFGAPGSMKSRSYVRTNILQLAKEGQSIIVTDPKGELFNDMAQFLRDMGYNVKIFNLVSMIHSDRWNPVDVIQDDIDAQTFAEVVISNTKIAGSKSGDPFWDRAEQNLLKALVLYVATEYSGRERNLASVYSLLASSDPKQIDMIFKGLPNGHPAKMPYNIYAQANDTVRTGVVIGLGTRLQVFQNRLVQRLTEESDIDLELPGKDKCAYFCVSSDMDSTFDFLAGLFFSFLFIKLIRYADMNGGHCDPNVYFLLDEFPNIGAIPDFTKKISTMRSRGIHSSVIFQNIAQLKNRYPNDAWQEIIGNCDTRLFLGCTDTATAEFVSALLGQATVQSQSIRKKAGFEGMFDFGDVSISTQKRALLNPDEILRLEPMSALLILRGQKPFKVEKMDYTKHPLSKQIKPIPISEYNPEWVQQEGGDYSPVWDIRVKERLLKSKEKPDKKSKTEPDIKREKETDPEQLTFYISNEPIAKEVKEPDEIVKETNIEPETNHETEPKQKPKRKKKSVW</sequence>
<keyword evidence="10" id="KW-1185">Reference proteome</keyword>
<evidence type="ECO:0000256" key="6">
    <source>
        <dbReference type="ARBA" id="ARBA00023136"/>
    </source>
</evidence>
<protein>
    <submittedName>
        <fullName evidence="9">Type IV secretion system protein VirD4</fullName>
    </submittedName>
</protein>
<keyword evidence="4 8" id="KW-0812">Transmembrane</keyword>
<dbReference type="NCBIfam" id="NF045973">
    <property type="entry name" value="conju_CD1115"/>
    <property type="match status" value="1"/>
</dbReference>
<comment type="caution">
    <text evidence="9">The sequence shown here is derived from an EMBL/GenBank/DDBJ whole genome shotgun (WGS) entry which is preliminary data.</text>
</comment>
<dbReference type="InterPro" id="IPR051539">
    <property type="entry name" value="T4SS-coupling_protein"/>
</dbReference>
<dbReference type="InterPro" id="IPR003688">
    <property type="entry name" value="TraG/VirD4"/>
</dbReference>
<evidence type="ECO:0000256" key="4">
    <source>
        <dbReference type="ARBA" id="ARBA00022692"/>
    </source>
</evidence>